<dbReference type="PANTHER" id="PTHR43341:SF26">
    <property type="entry name" value="GENERAL AMINO ACID PERMEASE AGP3"/>
    <property type="match status" value="1"/>
</dbReference>
<protein>
    <submittedName>
        <fullName evidence="7">LAQU0S19e00144g1_1</fullName>
    </submittedName>
</protein>
<feature type="transmembrane region" description="Helical" evidence="5">
    <location>
        <begin position="430"/>
        <end position="455"/>
    </location>
</feature>
<feature type="transmembrane region" description="Helical" evidence="5">
    <location>
        <begin position="185"/>
        <end position="206"/>
    </location>
</feature>
<feature type="transmembrane region" description="Helical" evidence="5">
    <location>
        <begin position="155"/>
        <end position="173"/>
    </location>
</feature>
<feature type="transmembrane region" description="Helical" evidence="5">
    <location>
        <begin position="388"/>
        <end position="410"/>
    </location>
</feature>
<keyword evidence="3 5" id="KW-1133">Transmembrane helix</keyword>
<dbReference type="GO" id="GO:0016020">
    <property type="term" value="C:membrane"/>
    <property type="evidence" value="ECO:0007669"/>
    <property type="project" value="UniProtKB-SubCell"/>
</dbReference>
<name>A0A0P1KXB3_9SACH</name>
<dbReference type="GO" id="GO:0015171">
    <property type="term" value="F:amino acid transmembrane transporter activity"/>
    <property type="evidence" value="ECO:0007669"/>
    <property type="project" value="TreeGrafter"/>
</dbReference>
<feature type="transmembrane region" description="Helical" evidence="5">
    <location>
        <begin position="226"/>
        <end position="248"/>
    </location>
</feature>
<dbReference type="InterPro" id="IPR004841">
    <property type="entry name" value="AA-permease/SLC12A_dom"/>
</dbReference>
<gene>
    <name evidence="7" type="ORF">LAQU0_S19e00144g</name>
</gene>
<keyword evidence="2 5" id="KW-0812">Transmembrane</keyword>
<dbReference type="Proteomes" id="UP000236544">
    <property type="component" value="Unassembled WGS sequence"/>
</dbReference>
<sequence>MQKGNNKAHELASIASAESVNSNGYVINHKGEVLLSNGLKPGLKNRMINLMAICGILGPGVFVGMGSMLKSSGGAGLLVGFAIVGLLCMCMMLSVGELNSTFDFNFCKHGTRFVSPGFGAALALAYVVLWITNLISEYTSLTSICETYTDKVPSYGWFLIFWAFFTLFQLLDVTAYGESEYILGFLKLGFVTAFYVFAIVYASGGVPNHKPDNPFGNHPLVEGFKGIANSFVFAGVFMSGIESVSIFASESRNPAKAIPVAVRNTVVRIFYVYFGISIAYGITVSPTDTALSDPHKAMKAPMTIALTNAGWANGKYLITTIILVTCISSINSAIFLASRSLFTWSEMGMGPKIFTKTNKKGVPFVAVHVCHLFGFLSILSYSAGSSVAYTYVVNVAGVCAFIVWTSISFIHLRFRRGWVSQGRPLSDLGFVAPLFPWINIVGITLGTVLVLVQGWSSFSPWDKNAFIDGYIMLPVFFLVWGLYDLVLLKTKIIKSSEMDFESNRRIDLDALKKKTSVVIFEGE</sequence>
<evidence type="ECO:0000259" key="6">
    <source>
        <dbReference type="Pfam" id="PF00324"/>
    </source>
</evidence>
<accession>A0A0P1KXB3</accession>
<dbReference type="Gene3D" id="1.20.1740.10">
    <property type="entry name" value="Amino acid/polyamine transporter I"/>
    <property type="match status" value="1"/>
</dbReference>
<reference evidence="8" key="1">
    <citation type="submission" date="2015-10" db="EMBL/GenBank/DDBJ databases">
        <authorList>
            <person name="Devillers H."/>
        </authorList>
    </citation>
    <scope>NUCLEOTIDE SEQUENCE [LARGE SCALE GENOMIC DNA]</scope>
</reference>
<feature type="transmembrane region" description="Helical" evidence="5">
    <location>
        <begin position="362"/>
        <end position="382"/>
    </location>
</feature>
<dbReference type="PIRSF" id="PIRSF006060">
    <property type="entry name" value="AA_transporter"/>
    <property type="match status" value="1"/>
</dbReference>
<proteinExistence type="predicted"/>
<dbReference type="Pfam" id="PF00324">
    <property type="entry name" value="AA_permease"/>
    <property type="match status" value="1"/>
</dbReference>
<dbReference type="AlphaFoldDB" id="A0A0P1KXB3"/>
<organism evidence="7 8">
    <name type="scientific">Lachancea quebecensis</name>
    <dbReference type="NCBI Taxonomy" id="1654605"/>
    <lineage>
        <taxon>Eukaryota</taxon>
        <taxon>Fungi</taxon>
        <taxon>Dikarya</taxon>
        <taxon>Ascomycota</taxon>
        <taxon>Saccharomycotina</taxon>
        <taxon>Saccharomycetes</taxon>
        <taxon>Saccharomycetales</taxon>
        <taxon>Saccharomycetaceae</taxon>
        <taxon>Lachancea</taxon>
    </lineage>
</organism>
<evidence type="ECO:0000313" key="8">
    <source>
        <dbReference type="Proteomes" id="UP000236544"/>
    </source>
</evidence>
<feature type="transmembrane region" description="Helical" evidence="5">
    <location>
        <begin position="117"/>
        <end position="135"/>
    </location>
</feature>
<feature type="transmembrane region" description="Helical" evidence="5">
    <location>
        <begin position="48"/>
        <end position="69"/>
    </location>
</feature>
<evidence type="ECO:0000256" key="3">
    <source>
        <dbReference type="ARBA" id="ARBA00022989"/>
    </source>
</evidence>
<dbReference type="EMBL" id="LN890533">
    <property type="protein sequence ID" value="CUS24721.1"/>
    <property type="molecule type" value="Genomic_DNA"/>
</dbReference>
<evidence type="ECO:0000256" key="4">
    <source>
        <dbReference type="ARBA" id="ARBA00023136"/>
    </source>
</evidence>
<dbReference type="InterPro" id="IPR050524">
    <property type="entry name" value="APC_YAT"/>
</dbReference>
<dbReference type="PANTHER" id="PTHR43341">
    <property type="entry name" value="AMINO ACID PERMEASE"/>
    <property type="match status" value="1"/>
</dbReference>
<feature type="transmembrane region" description="Helical" evidence="5">
    <location>
        <begin position="260"/>
        <end position="282"/>
    </location>
</feature>
<feature type="transmembrane region" description="Helical" evidence="5">
    <location>
        <begin position="316"/>
        <end position="342"/>
    </location>
</feature>
<dbReference type="OrthoDB" id="3900342at2759"/>
<keyword evidence="8" id="KW-1185">Reference proteome</keyword>
<evidence type="ECO:0000256" key="5">
    <source>
        <dbReference type="SAM" id="Phobius"/>
    </source>
</evidence>
<evidence type="ECO:0000256" key="1">
    <source>
        <dbReference type="ARBA" id="ARBA00004141"/>
    </source>
</evidence>
<feature type="transmembrane region" description="Helical" evidence="5">
    <location>
        <begin position="75"/>
        <end position="96"/>
    </location>
</feature>
<evidence type="ECO:0000313" key="7">
    <source>
        <dbReference type="EMBL" id="CUS24721.1"/>
    </source>
</evidence>
<keyword evidence="4 5" id="KW-0472">Membrane</keyword>
<feature type="domain" description="Amino acid permease/ SLC12A" evidence="6">
    <location>
        <begin position="50"/>
        <end position="481"/>
    </location>
</feature>
<evidence type="ECO:0000256" key="2">
    <source>
        <dbReference type="ARBA" id="ARBA00022692"/>
    </source>
</evidence>
<feature type="transmembrane region" description="Helical" evidence="5">
    <location>
        <begin position="467"/>
        <end position="488"/>
    </location>
</feature>
<comment type="subcellular location">
    <subcellularLocation>
        <location evidence="1">Membrane</location>
        <topology evidence="1">Multi-pass membrane protein</topology>
    </subcellularLocation>
</comment>